<keyword evidence="7" id="KW-1185">Reference proteome</keyword>
<feature type="region of interest" description="Disordered" evidence="4">
    <location>
        <begin position="1"/>
        <end position="20"/>
    </location>
</feature>
<protein>
    <submittedName>
        <fullName evidence="6">PolC-type DNA polymerase III</fullName>
    </submittedName>
</protein>
<feature type="region of interest" description="Disordered" evidence="4">
    <location>
        <begin position="209"/>
        <end position="232"/>
    </location>
</feature>
<accession>A0ABW4GGX5</accession>
<evidence type="ECO:0000256" key="1">
    <source>
        <dbReference type="ARBA" id="ARBA00022722"/>
    </source>
</evidence>
<evidence type="ECO:0000256" key="3">
    <source>
        <dbReference type="ARBA" id="ARBA00022839"/>
    </source>
</evidence>
<dbReference type="SMART" id="SM00479">
    <property type="entry name" value="EXOIII"/>
    <property type="match status" value="1"/>
</dbReference>
<sequence length="232" mass="25358">MEPTGQPPHAASPAGELLDDPDVSRHTYVVIDFEALTPAGRPAVPVEVAALALTVKNGDLAELWRFEALMAPPPDVPVTAFDTRQTGLTLHLLAGADQPDEVMARLDTLLDAPPYRLVAQHAPTEAGLIARQRPHCPVLAATPLLDTVRLARALYPELSSHNLDTLLRYLHIPRPINRHRAMPDVEATAQLFRRLLADGRQAGWRTLHRLEATAGLPPKKPPTPTGDQEELF</sequence>
<keyword evidence="1" id="KW-0540">Nuclease</keyword>
<comment type="caution">
    <text evidence="6">The sequence shown here is derived from an EMBL/GenBank/DDBJ whole genome shotgun (WGS) entry which is preliminary data.</text>
</comment>
<dbReference type="EMBL" id="JBHUCM010000030">
    <property type="protein sequence ID" value="MFD1541829.1"/>
    <property type="molecule type" value="Genomic_DNA"/>
</dbReference>
<evidence type="ECO:0000313" key="7">
    <source>
        <dbReference type="Proteomes" id="UP001597097"/>
    </source>
</evidence>
<keyword evidence="2" id="KW-0378">Hydrolase</keyword>
<dbReference type="InterPro" id="IPR013520">
    <property type="entry name" value="Ribonucl_H"/>
</dbReference>
<dbReference type="CDD" id="cd06127">
    <property type="entry name" value="DEDDh"/>
    <property type="match status" value="1"/>
</dbReference>
<evidence type="ECO:0000313" key="6">
    <source>
        <dbReference type="EMBL" id="MFD1541829.1"/>
    </source>
</evidence>
<dbReference type="RefSeq" id="WP_219537268.1">
    <property type="nucleotide sequence ID" value="NZ_JAHKRM010000036.1"/>
</dbReference>
<evidence type="ECO:0000256" key="2">
    <source>
        <dbReference type="ARBA" id="ARBA00022801"/>
    </source>
</evidence>
<keyword evidence="3" id="KW-0269">Exonuclease</keyword>
<name>A0ABW4GGX5_9ACTN</name>
<dbReference type="Pfam" id="PF00929">
    <property type="entry name" value="RNase_T"/>
    <property type="match status" value="1"/>
</dbReference>
<evidence type="ECO:0000259" key="5">
    <source>
        <dbReference type="SMART" id="SM00479"/>
    </source>
</evidence>
<gene>
    <name evidence="6" type="ORF">ACFSJ0_32600</name>
</gene>
<proteinExistence type="predicted"/>
<dbReference type="PANTHER" id="PTHR30231">
    <property type="entry name" value="DNA POLYMERASE III SUBUNIT EPSILON"/>
    <property type="match status" value="1"/>
</dbReference>
<dbReference type="PANTHER" id="PTHR30231:SF4">
    <property type="entry name" value="PROTEIN NEN2"/>
    <property type="match status" value="1"/>
</dbReference>
<organism evidence="6 7">
    <name type="scientific">Nonomuraea guangzhouensis</name>
    <dbReference type="NCBI Taxonomy" id="1291555"/>
    <lineage>
        <taxon>Bacteria</taxon>
        <taxon>Bacillati</taxon>
        <taxon>Actinomycetota</taxon>
        <taxon>Actinomycetes</taxon>
        <taxon>Streptosporangiales</taxon>
        <taxon>Streptosporangiaceae</taxon>
        <taxon>Nonomuraea</taxon>
    </lineage>
</organism>
<evidence type="ECO:0000256" key="4">
    <source>
        <dbReference type="SAM" id="MobiDB-lite"/>
    </source>
</evidence>
<dbReference type="Proteomes" id="UP001597097">
    <property type="component" value="Unassembled WGS sequence"/>
</dbReference>
<reference evidence="7" key="1">
    <citation type="journal article" date="2019" name="Int. J. Syst. Evol. Microbiol.">
        <title>The Global Catalogue of Microorganisms (GCM) 10K type strain sequencing project: providing services to taxonomists for standard genome sequencing and annotation.</title>
        <authorList>
            <consortium name="The Broad Institute Genomics Platform"/>
            <consortium name="The Broad Institute Genome Sequencing Center for Infectious Disease"/>
            <person name="Wu L."/>
            <person name="Ma J."/>
        </authorList>
    </citation>
    <scope>NUCLEOTIDE SEQUENCE [LARGE SCALE GENOMIC DNA]</scope>
    <source>
        <strain evidence="7">CGMCC 1.15399</strain>
    </source>
</reference>
<feature type="domain" description="Exonuclease" evidence="5">
    <location>
        <begin position="27"/>
        <end position="201"/>
    </location>
</feature>